<keyword evidence="1" id="KW-0677">Repeat</keyword>
<dbReference type="InterPro" id="IPR036770">
    <property type="entry name" value="Ankyrin_rpt-contain_sf"/>
</dbReference>
<accession>A0A4R1NFV2</accession>
<dbReference type="Pfam" id="PF12796">
    <property type="entry name" value="Ank_2"/>
    <property type="match status" value="2"/>
</dbReference>
<dbReference type="Pfam" id="PF00023">
    <property type="entry name" value="Ank"/>
    <property type="match status" value="1"/>
</dbReference>
<feature type="repeat" description="ANK" evidence="3">
    <location>
        <begin position="302"/>
        <end position="334"/>
    </location>
</feature>
<name>A0A4R1NFV2_9GAMM</name>
<dbReference type="AlphaFoldDB" id="A0A4R1NFV2"/>
<feature type="repeat" description="ANK" evidence="3">
    <location>
        <begin position="269"/>
        <end position="301"/>
    </location>
</feature>
<dbReference type="EMBL" id="SJOI01000001">
    <property type="protein sequence ID" value="TCL06544.1"/>
    <property type="molecule type" value="Genomic_DNA"/>
</dbReference>
<reference evidence="4 5" key="1">
    <citation type="submission" date="2019-02" db="EMBL/GenBank/DDBJ databases">
        <title>Investigation of anaerobic lignin degradation for improved lignocellulosic biofuels.</title>
        <authorList>
            <person name="Deangelis K."/>
        </authorList>
    </citation>
    <scope>NUCLEOTIDE SEQUENCE [LARGE SCALE GENOMIC DNA]</scope>
    <source>
        <strain evidence="4 5">159R</strain>
    </source>
</reference>
<feature type="repeat" description="ANK" evidence="3">
    <location>
        <begin position="202"/>
        <end position="234"/>
    </location>
</feature>
<dbReference type="SUPFAM" id="SSF48403">
    <property type="entry name" value="Ankyrin repeat"/>
    <property type="match status" value="1"/>
</dbReference>
<dbReference type="PROSITE" id="PS50297">
    <property type="entry name" value="ANK_REP_REGION"/>
    <property type="match status" value="2"/>
</dbReference>
<evidence type="ECO:0000313" key="5">
    <source>
        <dbReference type="Proteomes" id="UP000294555"/>
    </source>
</evidence>
<protein>
    <submittedName>
        <fullName evidence="4">Ankyrin repeat protein</fullName>
    </submittedName>
</protein>
<evidence type="ECO:0000256" key="1">
    <source>
        <dbReference type="ARBA" id="ARBA00022737"/>
    </source>
</evidence>
<keyword evidence="5" id="KW-1185">Reference proteome</keyword>
<feature type="repeat" description="ANK" evidence="3">
    <location>
        <begin position="124"/>
        <end position="157"/>
    </location>
</feature>
<organism evidence="4 5">
    <name type="scientific">Sodalis ligni</name>
    <dbReference type="NCBI Taxonomy" id="2697027"/>
    <lineage>
        <taxon>Bacteria</taxon>
        <taxon>Pseudomonadati</taxon>
        <taxon>Pseudomonadota</taxon>
        <taxon>Gammaproteobacteria</taxon>
        <taxon>Enterobacterales</taxon>
        <taxon>Bruguierivoracaceae</taxon>
        <taxon>Sodalis</taxon>
    </lineage>
</organism>
<dbReference type="PANTHER" id="PTHR24124:SF14">
    <property type="entry name" value="CHROMOSOME UNDETERMINED SCAFFOLD_25, WHOLE GENOME SHOTGUN SEQUENCE"/>
    <property type="match status" value="1"/>
</dbReference>
<evidence type="ECO:0000256" key="2">
    <source>
        <dbReference type="ARBA" id="ARBA00023043"/>
    </source>
</evidence>
<dbReference type="OrthoDB" id="4539621at2"/>
<dbReference type="RefSeq" id="WP_132926038.1">
    <property type="nucleotide sequence ID" value="NZ_SJOI01000001.1"/>
</dbReference>
<evidence type="ECO:0000313" key="4">
    <source>
        <dbReference type="EMBL" id="TCL06544.1"/>
    </source>
</evidence>
<dbReference type="Gene3D" id="1.25.40.20">
    <property type="entry name" value="Ankyrin repeat-containing domain"/>
    <property type="match status" value="3"/>
</dbReference>
<gene>
    <name evidence="4" type="ORF">EZJ58_4811</name>
</gene>
<evidence type="ECO:0000256" key="3">
    <source>
        <dbReference type="PROSITE-ProRule" id="PRU00023"/>
    </source>
</evidence>
<dbReference type="PROSITE" id="PS50088">
    <property type="entry name" value="ANK_REPEAT"/>
    <property type="match status" value="4"/>
</dbReference>
<dbReference type="GO" id="GO:0010468">
    <property type="term" value="P:regulation of gene expression"/>
    <property type="evidence" value="ECO:0007669"/>
    <property type="project" value="TreeGrafter"/>
</dbReference>
<dbReference type="SMART" id="SM00248">
    <property type="entry name" value="ANK"/>
    <property type="match status" value="7"/>
</dbReference>
<dbReference type="Proteomes" id="UP000294555">
    <property type="component" value="Unassembled WGS sequence"/>
</dbReference>
<sequence>MNVTLQPYAPSRLIDFSQPSQPIESGKYSSNYTSQIQMLSNNILPMINAAEKRFGNNSTELRAKRHIADLKEKGLKVNPNQARLGCLDHKDKRASLPESTVDVDIEYLDPKTVTRPNVNDKNQDGLTPLMRIALTGGNSEDIKSLIRLGANVGLQDNAGNTALMWVVKSLFRLANETRIQIKLSILDVLINSAADLNLADKEGFTPLMIAAMGDDKSSFKKLLINKATVELKNNDGKTALHLAVEYNASNTIIDQLCVFYQKLNVDDKKGRTPFMIASYYGNLALMDSFFNKGVDVDHVDVNGWTALMHAVDCRKEEVVKKLCSYGANVNFTTLYQRSALLIAFEKKDKIMALALIKAGAVMPNEEIKHWLKDELKENVNTNHMTWQVIANDNNVDLDSNTIDASDEKDETIVVKPILQGDFNDDTAETNSSQSSGSSYLIPGWLVYKMKSAYEAFKRYASPFPPLS</sequence>
<dbReference type="InterPro" id="IPR002110">
    <property type="entry name" value="Ankyrin_rpt"/>
</dbReference>
<dbReference type="PANTHER" id="PTHR24124">
    <property type="entry name" value="ANKYRIN REPEAT FAMILY A"/>
    <property type="match status" value="1"/>
</dbReference>
<comment type="caution">
    <text evidence="4">The sequence shown here is derived from an EMBL/GenBank/DDBJ whole genome shotgun (WGS) entry which is preliminary data.</text>
</comment>
<proteinExistence type="predicted"/>
<keyword evidence="2 3" id="KW-0040">ANK repeat</keyword>